<evidence type="ECO:0000313" key="1">
    <source>
        <dbReference type="EMBL" id="VAX05242.1"/>
    </source>
</evidence>
<protein>
    <submittedName>
        <fullName evidence="1">Uncharacterized protein</fullName>
    </submittedName>
</protein>
<dbReference type="EMBL" id="UOFW01000130">
    <property type="protein sequence ID" value="VAX05242.1"/>
    <property type="molecule type" value="Genomic_DNA"/>
</dbReference>
<proteinExistence type="predicted"/>
<accession>A0A3B1ANC1</accession>
<dbReference type="AlphaFoldDB" id="A0A3B1ANC1"/>
<sequence length="362" mass="41395">MKLIKLIVVFMSMLSPTMSQALDYTKPQLLEDKFYKEYWEQHFLFEDGTFVTAQFLVANFPWPVGNAHGIMIANVVSPDGKRTIIKNGRRLGEWGFDSEKFNLYIHTHRLKKGGNNYDIYLGSNEGNEIKAVVSSEIQPFNHKKFTHKKTYMETSVYLPFFEGSGKWQLYQGENESFKTGEGKVQGFATHTLMTGRLENILNDWLRVSALRGADNQPLPFLSAIERPDGTKEFILILKDEAGNITKFSDVTIDYKKNKKAKNGSSYPTLIKIAGKNGKDSLVGTIRLSRKIDHFNIYDHLNFFERSFAMSRASVANYRYIADYDLTYATGSDIKRLTGKALSEYQDILGPKIRKKTKRRGGR</sequence>
<gene>
    <name evidence="1" type="ORF">MNBD_ALPHA03-439</name>
</gene>
<name>A0A3B1ANC1_9ZZZZ</name>
<organism evidence="1">
    <name type="scientific">hydrothermal vent metagenome</name>
    <dbReference type="NCBI Taxonomy" id="652676"/>
    <lineage>
        <taxon>unclassified sequences</taxon>
        <taxon>metagenomes</taxon>
        <taxon>ecological metagenomes</taxon>
    </lineage>
</organism>
<reference evidence="1" key="1">
    <citation type="submission" date="2018-06" db="EMBL/GenBank/DDBJ databases">
        <authorList>
            <person name="Zhirakovskaya E."/>
        </authorList>
    </citation>
    <scope>NUCLEOTIDE SEQUENCE</scope>
</reference>